<sequence>MDPLHDEIALPMSQAALDAFRSLPHLFLANLTAPERVIALESFLHLDFASKGTKTPRELQILATIAVRSGKDLLVRSGTGSGKTIAMILPVLMMSPKSVAVTISPLRLIQDNHVTEFSKFGIPSIAINCYTPDDPSLWKSIKNHTMYRHYSVSPEQCGPYEGHIPRFAKLLHDPKWVKAVKLLQIDEAHFIATTGQAKGKEAAFRPAFSDLGERVRVHLPSSAVCTAYSASMPNRVCNLLMKTLRMEPTKTVKLELSTNRPNLIYATIPMIGSINNFTNLHFLFRQPFPANYLLPKSMIFLDDKKKAAKLARHLNSELSPALAAQEPFRHYHSSMSKHYLEDTVARFRETNGGVRCLIATESASNGFDIPNIRLIVLYGVPKTEYEKDQRGGRGGRDGLECLVLTIAESWAFENLAVTDPAHEPGKKEQRTEKAVIAAASSKKCRRKTLADHNDDNTPTGTLISTAITYSGRWCCDNHDDDFDISAFLPGPLPQPETSDSDAAPKRRRRRRRYRPVPLRQPLMSALEEWRQQVHASDPVAKDFPQSYILDSQSIVLLA</sequence>
<dbReference type="GO" id="GO:0005524">
    <property type="term" value="F:ATP binding"/>
    <property type="evidence" value="ECO:0007669"/>
    <property type="project" value="UniProtKB-KW"/>
</dbReference>
<evidence type="ECO:0000259" key="8">
    <source>
        <dbReference type="PROSITE" id="PS51194"/>
    </source>
</evidence>
<dbReference type="Pfam" id="PF00271">
    <property type="entry name" value="Helicase_C"/>
    <property type="match status" value="1"/>
</dbReference>
<keyword evidence="10" id="KW-1185">Reference proteome</keyword>
<dbReference type="Pfam" id="PF00270">
    <property type="entry name" value="DEAD"/>
    <property type="match status" value="1"/>
</dbReference>
<evidence type="ECO:0000313" key="9">
    <source>
        <dbReference type="EMBL" id="KAJ7744501.1"/>
    </source>
</evidence>
<dbReference type="SMART" id="SM00487">
    <property type="entry name" value="DEXDc"/>
    <property type="match status" value="1"/>
</dbReference>
<dbReference type="EMBL" id="JARJLG010000107">
    <property type="protein sequence ID" value="KAJ7744501.1"/>
    <property type="molecule type" value="Genomic_DNA"/>
</dbReference>
<dbReference type="GO" id="GO:0000724">
    <property type="term" value="P:double-strand break repair via homologous recombination"/>
    <property type="evidence" value="ECO:0007669"/>
    <property type="project" value="TreeGrafter"/>
</dbReference>
<reference evidence="9" key="1">
    <citation type="submission" date="2023-03" db="EMBL/GenBank/DDBJ databases">
        <title>Massive genome expansion in bonnet fungi (Mycena s.s.) driven by repeated elements and novel gene families across ecological guilds.</title>
        <authorList>
            <consortium name="Lawrence Berkeley National Laboratory"/>
            <person name="Harder C.B."/>
            <person name="Miyauchi S."/>
            <person name="Viragh M."/>
            <person name="Kuo A."/>
            <person name="Thoen E."/>
            <person name="Andreopoulos B."/>
            <person name="Lu D."/>
            <person name="Skrede I."/>
            <person name="Drula E."/>
            <person name="Henrissat B."/>
            <person name="Morin E."/>
            <person name="Kohler A."/>
            <person name="Barry K."/>
            <person name="LaButti K."/>
            <person name="Morin E."/>
            <person name="Salamov A."/>
            <person name="Lipzen A."/>
            <person name="Mereny Z."/>
            <person name="Hegedus B."/>
            <person name="Baldrian P."/>
            <person name="Stursova M."/>
            <person name="Weitz H."/>
            <person name="Taylor A."/>
            <person name="Grigoriev I.V."/>
            <person name="Nagy L.G."/>
            <person name="Martin F."/>
            <person name="Kauserud H."/>
        </authorList>
    </citation>
    <scope>NUCLEOTIDE SEQUENCE</scope>
    <source>
        <strain evidence="9">CBHHK188m</strain>
    </source>
</reference>
<dbReference type="PANTHER" id="PTHR13710">
    <property type="entry name" value="DNA HELICASE RECQ FAMILY MEMBER"/>
    <property type="match status" value="1"/>
</dbReference>
<dbReference type="PROSITE" id="PS51194">
    <property type="entry name" value="HELICASE_CTER"/>
    <property type="match status" value="1"/>
</dbReference>
<evidence type="ECO:0000259" key="7">
    <source>
        <dbReference type="PROSITE" id="PS51192"/>
    </source>
</evidence>
<keyword evidence="9" id="KW-0378">Hydrolase</keyword>
<dbReference type="GO" id="GO:0009378">
    <property type="term" value="F:four-way junction helicase activity"/>
    <property type="evidence" value="ECO:0007669"/>
    <property type="project" value="TreeGrafter"/>
</dbReference>
<evidence type="ECO:0000256" key="5">
    <source>
        <dbReference type="ARBA" id="ARBA00034808"/>
    </source>
</evidence>
<dbReference type="GO" id="GO:0043138">
    <property type="term" value="F:3'-5' DNA helicase activity"/>
    <property type="evidence" value="ECO:0007669"/>
    <property type="project" value="UniProtKB-EC"/>
</dbReference>
<keyword evidence="3" id="KW-0067">ATP-binding</keyword>
<feature type="region of interest" description="Disordered" evidence="6">
    <location>
        <begin position="488"/>
        <end position="517"/>
    </location>
</feature>
<accession>A0AAD7N3W2</accession>
<comment type="catalytic activity">
    <reaction evidence="4">
        <text>Couples ATP hydrolysis with the unwinding of duplex DNA by translocating in the 3'-5' direction.</text>
        <dbReference type="EC" id="5.6.2.4"/>
    </reaction>
</comment>
<dbReference type="PANTHER" id="PTHR13710:SF154">
    <property type="entry name" value="RECQ HELICASE, PUTATIVE (AFU_ORTHOLOGUE AFUA_6G14720)-RELATED"/>
    <property type="match status" value="1"/>
</dbReference>
<dbReference type="InterPro" id="IPR027417">
    <property type="entry name" value="P-loop_NTPase"/>
</dbReference>
<comment type="caution">
    <text evidence="9">The sequence shown here is derived from an EMBL/GenBank/DDBJ whole genome shotgun (WGS) entry which is preliminary data.</text>
</comment>
<dbReference type="EC" id="5.6.2.4" evidence="5"/>
<evidence type="ECO:0000256" key="1">
    <source>
        <dbReference type="ARBA" id="ARBA00005446"/>
    </source>
</evidence>
<dbReference type="InterPro" id="IPR011545">
    <property type="entry name" value="DEAD/DEAH_box_helicase_dom"/>
</dbReference>
<dbReference type="Gene3D" id="3.40.50.300">
    <property type="entry name" value="P-loop containing nucleotide triphosphate hydrolases"/>
    <property type="match status" value="2"/>
</dbReference>
<dbReference type="PROSITE" id="PS51192">
    <property type="entry name" value="HELICASE_ATP_BIND_1"/>
    <property type="match status" value="1"/>
</dbReference>
<proteinExistence type="inferred from homology"/>
<feature type="compositionally biased region" description="Basic residues" evidence="6">
    <location>
        <begin position="505"/>
        <end position="514"/>
    </location>
</feature>
<organism evidence="9 10">
    <name type="scientific">Mycena maculata</name>
    <dbReference type="NCBI Taxonomy" id="230809"/>
    <lineage>
        <taxon>Eukaryota</taxon>
        <taxon>Fungi</taxon>
        <taxon>Dikarya</taxon>
        <taxon>Basidiomycota</taxon>
        <taxon>Agaricomycotina</taxon>
        <taxon>Agaricomycetes</taxon>
        <taxon>Agaricomycetidae</taxon>
        <taxon>Agaricales</taxon>
        <taxon>Marasmiineae</taxon>
        <taxon>Mycenaceae</taxon>
        <taxon>Mycena</taxon>
    </lineage>
</organism>
<evidence type="ECO:0000313" key="10">
    <source>
        <dbReference type="Proteomes" id="UP001215280"/>
    </source>
</evidence>
<keyword evidence="2" id="KW-0547">Nucleotide-binding</keyword>
<feature type="domain" description="Helicase C-terminal" evidence="8">
    <location>
        <begin position="287"/>
        <end position="436"/>
    </location>
</feature>
<dbReference type="GO" id="GO:0005694">
    <property type="term" value="C:chromosome"/>
    <property type="evidence" value="ECO:0007669"/>
    <property type="project" value="TreeGrafter"/>
</dbReference>
<dbReference type="AlphaFoldDB" id="A0AAD7N3W2"/>
<evidence type="ECO:0000256" key="4">
    <source>
        <dbReference type="ARBA" id="ARBA00034617"/>
    </source>
</evidence>
<dbReference type="GO" id="GO:0003676">
    <property type="term" value="F:nucleic acid binding"/>
    <property type="evidence" value="ECO:0007669"/>
    <property type="project" value="InterPro"/>
</dbReference>
<comment type="similarity">
    <text evidence="1">Belongs to the helicase family. RecQ subfamily.</text>
</comment>
<dbReference type="GO" id="GO:0005737">
    <property type="term" value="C:cytoplasm"/>
    <property type="evidence" value="ECO:0007669"/>
    <property type="project" value="TreeGrafter"/>
</dbReference>
<feature type="domain" description="Helicase ATP-binding" evidence="7">
    <location>
        <begin position="64"/>
        <end position="250"/>
    </location>
</feature>
<dbReference type="GO" id="GO:0016787">
    <property type="term" value="F:hydrolase activity"/>
    <property type="evidence" value="ECO:0007669"/>
    <property type="project" value="UniProtKB-KW"/>
</dbReference>
<protein>
    <recommendedName>
        <fullName evidence="5">DNA 3'-5' helicase</fullName>
        <ecNumber evidence="5">5.6.2.4</ecNumber>
    </recommendedName>
</protein>
<gene>
    <name evidence="9" type="ORF">DFH07DRAFT_749519</name>
</gene>
<dbReference type="InterPro" id="IPR001650">
    <property type="entry name" value="Helicase_C-like"/>
</dbReference>
<dbReference type="SMART" id="SM00490">
    <property type="entry name" value="HELICc"/>
    <property type="match status" value="1"/>
</dbReference>
<dbReference type="InterPro" id="IPR014001">
    <property type="entry name" value="Helicase_ATP-bd"/>
</dbReference>
<dbReference type="Proteomes" id="UP001215280">
    <property type="component" value="Unassembled WGS sequence"/>
</dbReference>
<evidence type="ECO:0000256" key="3">
    <source>
        <dbReference type="ARBA" id="ARBA00022840"/>
    </source>
</evidence>
<dbReference type="SUPFAM" id="SSF52540">
    <property type="entry name" value="P-loop containing nucleoside triphosphate hydrolases"/>
    <property type="match status" value="2"/>
</dbReference>
<evidence type="ECO:0000256" key="2">
    <source>
        <dbReference type="ARBA" id="ARBA00022741"/>
    </source>
</evidence>
<name>A0AAD7N3W2_9AGAR</name>
<evidence type="ECO:0000256" key="6">
    <source>
        <dbReference type="SAM" id="MobiDB-lite"/>
    </source>
</evidence>